<evidence type="ECO:0008006" key="4">
    <source>
        <dbReference type="Google" id="ProtNLM"/>
    </source>
</evidence>
<evidence type="ECO:0000256" key="1">
    <source>
        <dbReference type="SAM" id="MobiDB-lite"/>
    </source>
</evidence>
<name>A0ABS5RR99_9HYPH</name>
<protein>
    <recommendedName>
        <fullName evidence="4">DUF1206 domain-containing protein</fullName>
    </recommendedName>
</protein>
<feature type="compositionally biased region" description="Low complexity" evidence="1">
    <location>
        <begin position="222"/>
        <end position="248"/>
    </location>
</feature>
<keyword evidence="3" id="KW-1185">Reference proteome</keyword>
<dbReference type="Gene3D" id="1.20.120.20">
    <property type="entry name" value="Apolipoprotein"/>
    <property type="match status" value="1"/>
</dbReference>
<dbReference type="RefSeq" id="WP_213982976.1">
    <property type="nucleotide sequence ID" value="NZ_JAFMNX010000001.1"/>
</dbReference>
<dbReference type="EMBL" id="JAFMNX010000001">
    <property type="protein sequence ID" value="MBS9719315.1"/>
    <property type="molecule type" value="Genomic_DNA"/>
</dbReference>
<feature type="compositionally biased region" description="Basic and acidic residues" evidence="1">
    <location>
        <begin position="28"/>
        <end position="42"/>
    </location>
</feature>
<sequence length="272" mass="27493">MANDETLSGKKPDVRADLAQTTSQMRDSVNKEVNEARSGLHDARDAAYDKASSLADEAKSIAADKTQAAQKSIAGSLQGFGEALRAAGDQLQDSDQTPAAKLVNSAAGGIDSLASSLKDKPIQDVIGEVRKFGQANPTALIAGSVLAGLALGRFLKSSAPQPSGNPGGSNYRGPDSRGAGYRDGDPRDAGFSGRPSSQTRYAPPASGGSVAGDQTFTGFPEGGQTSPAGTTSAGSTSTSAFGSSGSESPFEVDTKDTTSSTYSSTSGTGDNR</sequence>
<feature type="compositionally biased region" description="Basic and acidic residues" evidence="1">
    <location>
        <begin position="7"/>
        <end position="16"/>
    </location>
</feature>
<feature type="region of interest" description="Disordered" evidence="1">
    <location>
        <begin position="1"/>
        <end position="42"/>
    </location>
</feature>
<accession>A0ABS5RR99</accession>
<gene>
    <name evidence="2" type="ORF">JYU29_01275</name>
</gene>
<proteinExistence type="predicted"/>
<evidence type="ECO:0000313" key="2">
    <source>
        <dbReference type="EMBL" id="MBS9719315.1"/>
    </source>
</evidence>
<feature type="region of interest" description="Disordered" evidence="1">
    <location>
        <begin position="156"/>
        <end position="272"/>
    </location>
</feature>
<reference evidence="2 3" key="1">
    <citation type="submission" date="2021-03" db="EMBL/GenBank/DDBJ databases">
        <title>Tianweitania aestuarii sp. nov., isolated from a tidal flat.</title>
        <authorList>
            <person name="Park S."/>
            <person name="Yoon J.-H."/>
        </authorList>
    </citation>
    <scope>NUCLEOTIDE SEQUENCE [LARGE SCALE GENOMIC DNA]</scope>
    <source>
        <strain evidence="2 3">BSSL-BM11</strain>
    </source>
</reference>
<comment type="caution">
    <text evidence="2">The sequence shown here is derived from an EMBL/GenBank/DDBJ whole genome shotgun (WGS) entry which is preliminary data.</text>
</comment>
<feature type="compositionally biased region" description="Low complexity" evidence="1">
    <location>
        <begin position="257"/>
        <end position="272"/>
    </location>
</feature>
<dbReference type="Proteomes" id="UP001297272">
    <property type="component" value="Unassembled WGS sequence"/>
</dbReference>
<organism evidence="2 3">
    <name type="scientific">Tianweitania aestuarii</name>
    <dbReference type="NCBI Taxonomy" id="2814886"/>
    <lineage>
        <taxon>Bacteria</taxon>
        <taxon>Pseudomonadati</taxon>
        <taxon>Pseudomonadota</taxon>
        <taxon>Alphaproteobacteria</taxon>
        <taxon>Hyphomicrobiales</taxon>
        <taxon>Phyllobacteriaceae</taxon>
        <taxon>Tianweitania</taxon>
    </lineage>
</organism>
<evidence type="ECO:0000313" key="3">
    <source>
        <dbReference type="Proteomes" id="UP001297272"/>
    </source>
</evidence>